<proteinExistence type="predicted"/>
<dbReference type="GO" id="GO:0005737">
    <property type="term" value="C:cytoplasm"/>
    <property type="evidence" value="ECO:0007669"/>
    <property type="project" value="TreeGrafter"/>
</dbReference>
<keyword evidence="4" id="KW-1185">Reference proteome</keyword>
<dbReference type="InterPro" id="IPR055377">
    <property type="entry name" value="GH3_M"/>
</dbReference>
<dbReference type="AlphaFoldDB" id="A0A0C3A382"/>
<dbReference type="Proteomes" id="UP000053989">
    <property type="component" value="Unassembled WGS sequence"/>
</dbReference>
<sequence length="577" mass="65422">MTIGTIHPLCSLSPEDKILLRQGTDSRLREIICANIATRFASSSSSLEDFRLAVANKDMKNDATIFDDFRRLVSFTEYEAYRPLLMKFKEPPCKLSEVENLLTPGLPDFLCKSSSTSGGEQKVFPRRSQTIRDQGITDISGKIVDIYTIIYRDLLQVATASGEVVHTIPLTASSVARWRTTMNWSIETDNARMGSIVPGRVAPWATGLIIHRHSFLFIHALFALADPHVDQFRVLYLSMFMDIVRLIQAEWEILLSSIRDGIIPDIEYIDHVRAHLQDHMRADPKRVEELRHIGPPLSCPGWAQRVWPRLTTLGAICSGVFSTPLPKARTVLGPNITIHNFGYGCTEGLRGRAINFGESGDFFLTNEDVVEFLDITNEQTIDNIVQAWDVRPGTLYQPIYTSRDGLWRYLIDDILQAVGFHPRNGLPVFKFFARKNLSIRIYACEISETTLMDVIRIINEGFTKVHEFTTVLDDRDSPETVGFFFEVAEDAVGSNVQLIKQKVLEAFLAIYTDFQQKVDLGRMRQPTVRIVKPGTFMEYRQWRVDGAGVGISQVKVPVVMQDSKAIEWMVERVVMEL</sequence>
<protein>
    <recommendedName>
        <fullName evidence="5">GH3 auxin-responsive promoter</fullName>
    </recommendedName>
</protein>
<accession>A0A0C3A382</accession>
<dbReference type="HOGENOM" id="CLU_032936_0_0_1"/>
<evidence type="ECO:0000259" key="1">
    <source>
        <dbReference type="Pfam" id="PF23571"/>
    </source>
</evidence>
<name>A0A0C3A382_9AGAM</name>
<dbReference type="Pfam" id="PF23572">
    <property type="entry name" value="GH3_C"/>
    <property type="match status" value="1"/>
</dbReference>
<dbReference type="PANTHER" id="PTHR31901">
    <property type="entry name" value="GH3 DOMAIN-CONTAINING PROTEIN"/>
    <property type="match status" value="1"/>
</dbReference>
<dbReference type="GO" id="GO:0016881">
    <property type="term" value="F:acid-amino acid ligase activity"/>
    <property type="evidence" value="ECO:0007669"/>
    <property type="project" value="TreeGrafter"/>
</dbReference>
<dbReference type="InterPro" id="IPR004993">
    <property type="entry name" value="GH3"/>
</dbReference>
<dbReference type="EMBL" id="KN822077">
    <property type="protein sequence ID" value="KIM59122.1"/>
    <property type="molecule type" value="Genomic_DNA"/>
</dbReference>
<dbReference type="Pfam" id="PF03321">
    <property type="entry name" value="GH3"/>
    <property type="match status" value="1"/>
</dbReference>
<dbReference type="Pfam" id="PF23571">
    <property type="entry name" value="GH3_M"/>
    <property type="match status" value="1"/>
</dbReference>
<gene>
    <name evidence="3" type="ORF">SCLCIDRAFT_1218126</name>
</gene>
<reference evidence="3 4" key="1">
    <citation type="submission" date="2014-04" db="EMBL/GenBank/DDBJ databases">
        <authorList>
            <consortium name="DOE Joint Genome Institute"/>
            <person name="Kuo A."/>
            <person name="Kohler A."/>
            <person name="Nagy L.G."/>
            <person name="Floudas D."/>
            <person name="Copeland A."/>
            <person name="Barry K.W."/>
            <person name="Cichocki N."/>
            <person name="Veneault-Fourrey C."/>
            <person name="LaButti K."/>
            <person name="Lindquist E.A."/>
            <person name="Lipzen A."/>
            <person name="Lundell T."/>
            <person name="Morin E."/>
            <person name="Murat C."/>
            <person name="Sun H."/>
            <person name="Tunlid A."/>
            <person name="Henrissat B."/>
            <person name="Grigoriev I.V."/>
            <person name="Hibbett D.S."/>
            <person name="Martin F."/>
            <person name="Nordberg H.P."/>
            <person name="Cantor M.N."/>
            <person name="Hua S.X."/>
        </authorList>
    </citation>
    <scope>NUCLEOTIDE SEQUENCE [LARGE SCALE GENOMIC DNA]</scope>
    <source>
        <strain evidence="3 4">Foug A</strain>
    </source>
</reference>
<evidence type="ECO:0000313" key="4">
    <source>
        <dbReference type="Proteomes" id="UP000053989"/>
    </source>
</evidence>
<dbReference type="OrthoDB" id="10004661at2759"/>
<dbReference type="InterPro" id="IPR055378">
    <property type="entry name" value="GH3_C"/>
</dbReference>
<feature type="domain" description="GH3 middle" evidence="1">
    <location>
        <begin position="369"/>
        <end position="434"/>
    </location>
</feature>
<reference evidence="4" key="2">
    <citation type="submission" date="2015-01" db="EMBL/GenBank/DDBJ databases">
        <title>Evolutionary Origins and Diversification of the Mycorrhizal Mutualists.</title>
        <authorList>
            <consortium name="DOE Joint Genome Institute"/>
            <consortium name="Mycorrhizal Genomics Consortium"/>
            <person name="Kohler A."/>
            <person name="Kuo A."/>
            <person name="Nagy L.G."/>
            <person name="Floudas D."/>
            <person name="Copeland A."/>
            <person name="Barry K.W."/>
            <person name="Cichocki N."/>
            <person name="Veneault-Fourrey C."/>
            <person name="LaButti K."/>
            <person name="Lindquist E.A."/>
            <person name="Lipzen A."/>
            <person name="Lundell T."/>
            <person name="Morin E."/>
            <person name="Murat C."/>
            <person name="Riley R."/>
            <person name="Ohm R."/>
            <person name="Sun H."/>
            <person name="Tunlid A."/>
            <person name="Henrissat B."/>
            <person name="Grigoriev I.V."/>
            <person name="Hibbett D.S."/>
            <person name="Martin F."/>
        </authorList>
    </citation>
    <scope>NUCLEOTIDE SEQUENCE [LARGE SCALE GENOMIC DNA]</scope>
    <source>
        <strain evidence="4">Foug A</strain>
    </source>
</reference>
<feature type="domain" description="GH3 C-terminal" evidence="2">
    <location>
        <begin position="461"/>
        <end position="563"/>
    </location>
</feature>
<dbReference type="PANTHER" id="PTHR31901:SF9">
    <property type="entry name" value="GH3 DOMAIN-CONTAINING PROTEIN"/>
    <property type="match status" value="1"/>
</dbReference>
<organism evidence="3 4">
    <name type="scientific">Scleroderma citrinum Foug A</name>
    <dbReference type="NCBI Taxonomy" id="1036808"/>
    <lineage>
        <taxon>Eukaryota</taxon>
        <taxon>Fungi</taxon>
        <taxon>Dikarya</taxon>
        <taxon>Basidiomycota</taxon>
        <taxon>Agaricomycotina</taxon>
        <taxon>Agaricomycetes</taxon>
        <taxon>Agaricomycetidae</taxon>
        <taxon>Boletales</taxon>
        <taxon>Sclerodermatineae</taxon>
        <taxon>Sclerodermataceae</taxon>
        <taxon>Scleroderma</taxon>
    </lineage>
</organism>
<evidence type="ECO:0008006" key="5">
    <source>
        <dbReference type="Google" id="ProtNLM"/>
    </source>
</evidence>
<evidence type="ECO:0000313" key="3">
    <source>
        <dbReference type="EMBL" id="KIM59122.1"/>
    </source>
</evidence>
<evidence type="ECO:0000259" key="2">
    <source>
        <dbReference type="Pfam" id="PF23572"/>
    </source>
</evidence>
<dbReference type="InParanoid" id="A0A0C3A382"/>